<sequence>MTLTRFIDQSELWKIGALSLTRFIDQYELWKIGALGSILPTAQIVSRGVVYEPRLGEVGISR</sequence>
<accession>E6PHX7</accession>
<proteinExistence type="predicted"/>
<gene>
    <name evidence="1" type="ORF">CARN1_0547</name>
</gene>
<organism evidence="1">
    <name type="scientific">mine drainage metagenome</name>
    <dbReference type="NCBI Taxonomy" id="410659"/>
    <lineage>
        <taxon>unclassified sequences</taxon>
        <taxon>metagenomes</taxon>
        <taxon>ecological metagenomes</taxon>
    </lineage>
</organism>
<comment type="caution">
    <text evidence="1">The sequence shown here is derived from an EMBL/GenBank/DDBJ whole genome shotgun (WGS) entry which is preliminary data.</text>
</comment>
<evidence type="ECO:0000313" key="1">
    <source>
        <dbReference type="EMBL" id="CBH76067.1"/>
    </source>
</evidence>
<dbReference type="EMBL" id="CABL01000019">
    <property type="protein sequence ID" value="CBH76067.1"/>
    <property type="molecule type" value="Genomic_DNA"/>
</dbReference>
<dbReference type="AlphaFoldDB" id="E6PHX7"/>
<name>E6PHX7_9ZZZZ</name>
<reference evidence="1" key="1">
    <citation type="submission" date="2009-10" db="EMBL/GenBank/DDBJ databases">
        <title>Diversity of trophic interactions inside an arsenic-rich microbial ecosystem.</title>
        <authorList>
            <person name="Bertin P.N."/>
            <person name="Heinrich-Salmeron A."/>
            <person name="Pelletier E."/>
            <person name="Goulhen-Chollet F."/>
            <person name="Arsene-Ploetze F."/>
            <person name="Gallien S."/>
            <person name="Calteau A."/>
            <person name="Vallenet D."/>
            <person name="Casiot C."/>
            <person name="Chane-Woon-Ming B."/>
            <person name="Giloteaux L."/>
            <person name="Barakat M."/>
            <person name="Bonnefoy V."/>
            <person name="Bruneel O."/>
            <person name="Chandler M."/>
            <person name="Cleiss J."/>
            <person name="Duran R."/>
            <person name="Elbaz-Poulichet F."/>
            <person name="Fonknechten N."/>
            <person name="Lauga B."/>
            <person name="Mornico D."/>
            <person name="Ortet P."/>
            <person name="Schaeffer C."/>
            <person name="Siguier P."/>
            <person name="Alexander Thil Smith A."/>
            <person name="Van Dorsselaer A."/>
            <person name="Weissenbach J."/>
            <person name="Medigue C."/>
            <person name="Le Paslier D."/>
        </authorList>
    </citation>
    <scope>NUCLEOTIDE SEQUENCE</scope>
</reference>
<protein>
    <submittedName>
        <fullName evidence="1">Uncharacterized protein</fullName>
    </submittedName>
</protein>